<keyword evidence="1" id="KW-0472">Membrane</keyword>
<protein>
    <recommendedName>
        <fullName evidence="2">TadE-like domain-containing protein</fullName>
    </recommendedName>
</protein>
<accession>A0A1G7SKU8</accession>
<keyword evidence="1" id="KW-0812">Transmembrane</keyword>
<evidence type="ECO:0000313" key="3">
    <source>
        <dbReference type="EMBL" id="SDG23685.1"/>
    </source>
</evidence>
<dbReference type="Pfam" id="PF07811">
    <property type="entry name" value="TadE"/>
    <property type="match status" value="1"/>
</dbReference>
<dbReference type="Proteomes" id="UP000199399">
    <property type="component" value="Unassembled WGS sequence"/>
</dbReference>
<proteinExistence type="predicted"/>
<keyword evidence="1" id="KW-1133">Transmembrane helix</keyword>
<feature type="domain" description="TadE-like" evidence="2">
    <location>
        <begin position="20"/>
        <end position="60"/>
    </location>
</feature>
<keyword evidence="4" id="KW-1185">Reference proteome</keyword>
<dbReference type="EMBL" id="FNBP01000005">
    <property type="protein sequence ID" value="SDG23685.1"/>
    <property type="molecule type" value="Genomic_DNA"/>
</dbReference>
<dbReference type="STRING" id="218672.SAMN04489759_105224"/>
<evidence type="ECO:0000313" key="4">
    <source>
        <dbReference type="Proteomes" id="UP000199399"/>
    </source>
</evidence>
<dbReference type="AlphaFoldDB" id="A0A1G7SKU8"/>
<sequence>MQLSKVRFKRVRSFCEEDSGSATIESVIWLPIFAFALALIMNVSMVYFFESQMTRIVQDGNRAFSLGRLADGDAVQEYILGQLTHLDADISVATTISGGFVRTDLIAPAGDLMPLSMARSAFNNVKIRVSAQHIVEF</sequence>
<dbReference type="RefSeq" id="WP_093742355.1">
    <property type="nucleotide sequence ID" value="NZ_FNBP01000005.1"/>
</dbReference>
<gene>
    <name evidence="3" type="ORF">SAMN04489759_105224</name>
</gene>
<reference evidence="4" key="1">
    <citation type="submission" date="2016-10" db="EMBL/GenBank/DDBJ databases">
        <authorList>
            <person name="Varghese N."/>
            <person name="Submissions S."/>
        </authorList>
    </citation>
    <scope>NUCLEOTIDE SEQUENCE [LARGE SCALE GENOMIC DNA]</scope>
    <source>
        <strain evidence="4">DSM 16477</strain>
    </source>
</reference>
<organism evidence="3 4">
    <name type="scientific">Sulfitobacter delicatus</name>
    <dbReference type="NCBI Taxonomy" id="218672"/>
    <lineage>
        <taxon>Bacteria</taxon>
        <taxon>Pseudomonadati</taxon>
        <taxon>Pseudomonadota</taxon>
        <taxon>Alphaproteobacteria</taxon>
        <taxon>Rhodobacterales</taxon>
        <taxon>Roseobacteraceae</taxon>
        <taxon>Sulfitobacter</taxon>
    </lineage>
</organism>
<name>A0A1G7SKU8_9RHOB</name>
<evidence type="ECO:0000259" key="2">
    <source>
        <dbReference type="Pfam" id="PF07811"/>
    </source>
</evidence>
<feature type="transmembrane region" description="Helical" evidence="1">
    <location>
        <begin position="28"/>
        <end position="49"/>
    </location>
</feature>
<evidence type="ECO:0000256" key="1">
    <source>
        <dbReference type="SAM" id="Phobius"/>
    </source>
</evidence>
<dbReference type="InterPro" id="IPR012495">
    <property type="entry name" value="TadE-like_dom"/>
</dbReference>